<dbReference type="AlphaFoldDB" id="A0A4Q4SY64"/>
<organism evidence="1 2">
    <name type="scientific">Monosporascus ibericus</name>
    <dbReference type="NCBI Taxonomy" id="155417"/>
    <lineage>
        <taxon>Eukaryota</taxon>
        <taxon>Fungi</taxon>
        <taxon>Dikarya</taxon>
        <taxon>Ascomycota</taxon>
        <taxon>Pezizomycotina</taxon>
        <taxon>Sordariomycetes</taxon>
        <taxon>Xylariomycetidae</taxon>
        <taxon>Xylariales</taxon>
        <taxon>Xylariales incertae sedis</taxon>
        <taxon>Monosporascus</taxon>
    </lineage>
</organism>
<sequence>MSRLTAYCDWVKFRQEPIQLPLYRAEQIDAIGEFYQTRLAISRDVNLAPGRRFRYSSFCKEILAAYGTLYTGEPCEANVDCLITPLNHINEALEWMSKLRDYDHCHPISRLEWFHATNDIQIQRSWLRFKLDSIRPFLLLLVHIFRLMLPDHREFCEELEGSLRRKD</sequence>
<protein>
    <submittedName>
        <fullName evidence="1">Uncharacterized protein</fullName>
    </submittedName>
</protein>
<dbReference type="EMBL" id="QJNU01000881">
    <property type="protein sequence ID" value="RYO83931.1"/>
    <property type="molecule type" value="Genomic_DNA"/>
</dbReference>
<proteinExistence type="predicted"/>
<name>A0A4Q4SY64_9PEZI</name>
<keyword evidence="2" id="KW-1185">Reference proteome</keyword>
<dbReference type="Proteomes" id="UP000293360">
    <property type="component" value="Unassembled WGS sequence"/>
</dbReference>
<evidence type="ECO:0000313" key="1">
    <source>
        <dbReference type="EMBL" id="RYO83931.1"/>
    </source>
</evidence>
<comment type="caution">
    <text evidence="1">The sequence shown here is derived from an EMBL/GenBank/DDBJ whole genome shotgun (WGS) entry which is preliminary data.</text>
</comment>
<gene>
    <name evidence="1" type="ORF">DL764_009395</name>
</gene>
<accession>A0A4Q4SY64</accession>
<evidence type="ECO:0000313" key="2">
    <source>
        <dbReference type="Proteomes" id="UP000293360"/>
    </source>
</evidence>
<reference evidence="1 2" key="1">
    <citation type="submission" date="2018-06" db="EMBL/GenBank/DDBJ databases">
        <title>Complete Genomes of Monosporascus.</title>
        <authorList>
            <person name="Robinson A.J."/>
            <person name="Natvig D.O."/>
        </authorList>
    </citation>
    <scope>NUCLEOTIDE SEQUENCE [LARGE SCALE GENOMIC DNA]</scope>
    <source>
        <strain evidence="1 2">CBS 110550</strain>
    </source>
</reference>
<dbReference type="OrthoDB" id="4678491at2759"/>